<dbReference type="PANTHER" id="PTHR40055:SF1">
    <property type="entry name" value="TRANSCRIPTIONAL REGULATOR YGIV-RELATED"/>
    <property type="match status" value="1"/>
</dbReference>
<dbReference type="InterPro" id="IPR018060">
    <property type="entry name" value="HTH_AraC"/>
</dbReference>
<dbReference type="EMBL" id="FNRA01000024">
    <property type="protein sequence ID" value="SEB21971.1"/>
    <property type="molecule type" value="Genomic_DNA"/>
</dbReference>
<organism evidence="5 6">
    <name type="scientific">Pedobacter hartonius</name>
    <dbReference type="NCBI Taxonomy" id="425514"/>
    <lineage>
        <taxon>Bacteria</taxon>
        <taxon>Pseudomonadati</taxon>
        <taxon>Bacteroidota</taxon>
        <taxon>Sphingobacteriia</taxon>
        <taxon>Sphingobacteriales</taxon>
        <taxon>Sphingobacteriaceae</taxon>
        <taxon>Pedobacter</taxon>
    </lineage>
</organism>
<name>A0A1H4HJV4_9SPHI</name>
<keyword evidence="1" id="KW-0805">Transcription regulation</keyword>
<dbReference type="PRINTS" id="PR00032">
    <property type="entry name" value="HTHARAC"/>
</dbReference>
<evidence type="ECO:0000256" key="2">
    <source>
        <dbReference type="ARBA" id="ARBA00023125"/>
    </source>
</evidence>
<dbReference type="SUPFAM" id="SSF46689">
    <property type="entry name" value="Homeodomain-like"/>
    <property type="match status" value="2"/>
</dbReference>
<dbReference type="Gene3D" id="1.10.10.60">
    <property type="entry name" value="Homeodomain-like"/>
    <property type="match status" value="2"/>
</dbReference>
<sequence length="300" mass="35001">MQEEYIKRISKILTFIDENLDTDLSLQTISKMAFYSPFHLHRLFKAITNETLSSYVTRKRIERTAMMLIHDKEFSIAEISGKYGFKNDSTFSRTFKKIYGQSPTEFRRSNLGNFSKISKVHSNNGKANYITEEYLCNIDSLKNWLKINAKVKITEMPKKNLAYVTQIGTNGIEGSFQRIVKWATPRELLTRSDSNICRVFHDSFKITDGDKIRMSIGILTSHEIKVDGYVELTTMERGKSIVGNFVIEPKEFEKSWNSLFIWMNENGYKKAERYPYEIFHNNFNEHPENKCIVDLHIPIA</sequence>
<dbReference type="SMART" id="SM00871">
    <property type="entry name" value="AraC_E_bind"/>
    <property type="match status" value="1"/>
</dbReference>
<reference evidence="5 6" key="1">
    <citation type="submission" date="2016-10" db="EMBL/GenBank/DDBJ databases">
        <authorList>
            <person name="de Groot N.N."/>
        </authorList>
    </citation>
    <scope>NUCLEOTIDE SEQUENCE [LARGE SCALE GENOMIC DNA]</scope>
    <source>
        <strain evidence="5 6">DSM 19033</strain>
    </source>
</reference>
<dbReference type="InterPro" id="IPR029442">
    <property type="entry name" value="GyrI-like"/>
</dbReference>
<dbReference type="AlphaFoldDB" id="A0A1H4HJV4"/>
<evidence type="ECO:0000313" key="5">
    <source>
        <dbReference type="EMBL" id="SEB21971.1"/>
    </source>
</evidence>
<gene>
    <name evidence="5" type="ORF">SAMN05443550_12410</name>
</gene>
<evidence type="ECO:0000256" key="3">
    <source>
        <dbReference type="ARBA" id="ARBA00023163"/>
    </source>
</evidence>
<dbReference type="InterPro" id="IPR011256">
    <property type="entry name" value="Reg_factor_effector_dom_sf"/>
</dbReference>
<dbReference type="PANTHER" id="PTHR40055">
    <property type="entry name" value="TRANSCRIPTIONAL REGULATOR YGIV-RELATED"/>
    <property type="match status" value="1"/>
</dbReference>
<dbReference type="GO" id="GO:0043565">
    <property type="term" value="F:sequence-specific DNA binding"/>
    <property type="evidence" value="ECO:0007669"/>
    <property type="project" value="InterPro"/>
</dbReference>
<dbReference type="Pfam" id="PF12833">
    <property type="entry name" value="HTH_18"/>
    <property type="match status" value="1"/>
</dbReference>
<keyword evidence="3" id="KW-0804">Transcription</keyword>
<dbReference type="GO" id="GO:0003700">
    <property type="term" value="F:DNA-binding transcription factor activity"/>
    <property type="evidence" value="ECO:0007669"/>
    <property type="project" value="InterPro"/>
</dbReference>
<dbReference type="InterPro" id="IPR010499">
    <property type="entry name" value="AraC_E-bd"/>
</dbReference>
<accession>A0A1H4HJV4</accession>
<keyword evidence="6" id="KW-1185">Reference proteome</keyword>
<proteinExistence type="predicted"/>
<dbReference type="InterPro" id="IPR020449">
    <property type="entry name" value="Tscrpt_reg_AraC-type_HTH"/>
</dbReference>
<dbReference type="Gene3D" id="3.20.80.10">
    <property type="entry name" value="Regulatory factor, effector binding domain"/>
    <property type="match status" value="1"/>
</dbReference>
<protein>
    <submittedName>
        <fullName evidence="5">Transcriptional regulator, AraC family</fullName>
    </submittedName>
</protein>
<dbReference type="InterPro" id="IPR009057">
    <property type="entry name" value="Homeodomain-like_sf"/>
</dbReference>
<dbReference type="SMART" id="SM00342">
    <property type="entry name" value="HTH_ARAC"/>
    <property type="match status" value="1"/>
</dbReference>
<dbReference type="PROSITE" id="PS01124">
    <property type="entry name" value="HTH_ARAC_FAMILY_2"/>
    <property type="match status" value="1"/>
</dbReference>
<dbReference type="STRING" id="425514.SAMN05443550_12410"/>
<dbReference type="OrthoDB" id="9816011at2"/>
<dbReference type="Pfam" id="PF06445">
    <property type="entry name" value="GyrI-like"/>
    <property type="match status" value="1"/>
</dbReference>
<dbReference type="RefSeq" id="WP_090560144.1">
    <property type="nucleotide sequence ID" value="NZ_FNRA01000024.1"/>
</dbReference>
<feature type="domain" description="HTH araC/xylS-type" evidence="4">
    <location>
        <begin position="10"/>
        <end position="109"/>
    </location>
</feature>
<evidence type="ECO:0000259" key="4">
    <source>
        <dbReference type="PROSITE" id="PS01124"/>
    </source>
</evidence>
<dbReference type="Proteomes" id="UP000198850">
    <property type="component" value="Unassembled WGS sequence"/>
</dbReference>
<evidence type="ECO:0000256" key="1">
    <source>
        <dbReference type="ARBA" id="ARBA00023015"/>
    </source>
</evidence>
<dbReference type="InterPro" id="IPR050908">
    <property type="entry name" value="SmbC-like"/>
</dbReference>
<keyword evidence="2" id="KW-0238">DNA-binding</keyword>
<dbReference type="SUPFAM" id="SSF55136">
    <property type="entry name" value="Probable bacterial effector-binding domain"/>
    <property type="match status" value="1"/>
</dbReference>
<evidence type="ECO:0000313" key="6">
    <source>
        <dbReference type="Proteomes" id="UP000198850"/>
    </source>
</evidence>